<feature type="compositionally biased region" description="Polar residues" evidence="1">
    <location>
        <begin position="375"/>
        <end position="389"/>
    </location>
</feature>
<dbReference type="EMBL" id="KK088433">
    <property type="protein sequence ID" value="EYE93112.1"/>
    <property type="molecule type" value="Genomic_DNA"/>
</dbReference>
<gene>
    <name evidence="2" type="ORF">EURHEDRAFT_404571</name>
</gene>
<feature type="compositionally biased region" description="Polar residues" evidence="1">
    <location>
        <begin position="152"/>
        <end position="168"/>
    </location>
</feature>
<feature type="compositionally biased region" description="Low complexity" evidence="1">
    <location>
        <begin position="63"/>
        <end position="73"/>
    </location>
</feature>
<evidence type="ECO:0000256" key="1">
    <source>
        <dbReference type="SAM" id="MobiDB-lite"/>
    </source>
</evidence>
<accession>A0A017S852</accession>
<sequence>MNMHQGLEQPSISPSPALDNLKPPSTAVLSVKEDSIKQPYDDRHMSHEEDVPAASLTQHINTSSPAKKSPACSSHRRVNTEVISRPTPLPLTHLFTEQSKTTEDLDAYHTTALTRKRVGEGANRFSNWFQGKSEPVSVEAVRQTSEHEESPMATSSIMERPTGLTQKRMTYPSPLKQATTPSRFSLFGSKRQEKLPEPAEDALLNLDVTATLFPPGSDELEGQEAFDALRNNADTMIKRLQAAYKQRTFALREANADKNEKQEELEETRTRVGHLKVQLDGMAEKVQEQERAIKAMAEELEQEKETRQREEEARRHSVMLVKPPEDDVTSDSGAEFTASKRSSKRASTFTSDSGFESGDESSADSIFSRRDGVVSPTSTVSTMALSPSIPQAALSPPTSNTLQPRKEPIRTTPQRPSAYDRLKGLASSTFGSNPSKCIICHGVPSSEAWTVLGVLKEENNGLKTRLGELETVVDDCLSLVD</sequence>
<evidence type="ECO:0000313" key="2">
    <source>
        <dbReference type="EMBL" id="EYE93112.1"/>
    </source>
</evidence>
<feature type="region of interest" description="Disordered" evidence="1">
    <location>
        <begin position="300"/>
        <end position="416"/>
    </location>
</feature>
<dbReference type="RefSeq" id="XP_040636800.1">
    <property type="nucleotide sequence ID" value="XM_040780315.1"/>
</dbReference>
<protein>
    <submittedName>
        <fullName evidence="2">Uncharacterized protein</fullName>
    </submittedName>
</protein>
<feature type="compositionally biased region" description="Basic and acidic residues" evidence="1">
    <location>
        <begin position="300"/>
        <end position="315"/>
    </location>
</feature>
<dbReference type="Proteomes" id="UP000019804">
    <property type="component" value="Unassembled WGS sequence"/>
</dbReference>
<organism evidence="2 3">
    <name type="scientific">Aspergillus ruber (strain CBS 135680)</name>
    <dbReference type="NCBI Taxonomy" id="1388766"/>
    <lineage>
        <taxon>Eukaryota</taxon>
        <taxon>Fungi</taxon>
        <taxon>Dikarya</taxon>
        <taxon>Ascomycota</taxon>
        <taxon>Pezizomycotina</taxon>
        <taxon>Eurotiomycetes</taxon>
        <taxon>Eurotiomycetidae</taxon>
        <taxon>Eurotiales</taxon>
        <taxon>Aspergillaceae</taxon>
        <taxon>Aspergillus</taxon>
        <taxon>Aspergillus subgen. Aspergillus</taxon>
    </lineage>
</organism>
<feature type="compositionally biased region" description="Basic and acidic residues" evidence="1">
    <location>
        <begin position="31"/>
        <end position="50"/>
    </location>
</feature>
<dbReference type="OrthoDB" id="5377009at2759"/>
<dbReference type="GeneID" id="63695439"/>
<dbReference type="AlphaFoldDB" id="A0A017S852"/>
<feature type="region of interest" description="Disordered" evidence="1">
    <location>
        <begin position="144"/>
        <end position="184"/>
    </location>
</feature>
<dbReference type="STRING" id="1388766.A0A017S852"/>
<dbReference type="HOGENOM" id="CLU_030582_1_0_1"/>
<proteinExistence type="predicted"/>
<evidence type="ECO:0000313" key="3">
    <source>
        <dbReference type="Proteomes" id="UP000019804"/>
    </source>
</evidence>
<feature type="region of interest" description="Disordered" evidence="1">
    <location>
        <begin position="1"/>
        <end position="85"/>
    </location>
</feature>
<reference evidence="3" key="1">
    <citation type="journal article" date="2014" name="Nat. Commun.">
        <title>Genomic adaptations of the halophilic Dead Sea filamentous fungus Eurotium rubrum.</title>
        <authorList>
            <person name="Kis-Papo T."/>
            <person name="Weig A.R."/>
            <person name="Riley R."/>
            <person name="Persoh D."/>
            <person name="Salamov A."/>
            <person name="Sun H."/>
            <person name="Lipzen A."/>
            <person name="Wasser S.P."/>
            <person name="Rambold G."/>
            <person name="Grigoriev I.V."/>
            <person name="Nevo E."/>
        </authorList>
    </citation>
    <scope>NUCLEOTIDE SEQUENCE [LARGE SCALE GENOMIC DNA]</scope>
    <source>
        <strain evidence="3">CBS 135680</strain>
    </source>
</reference>
<name>A0A017S852_ASPRC</name>
<keyword evidence="3" id="KW-1185">Reference proteome</keyword>